<dbReference type="InterPro" id="IPR000257">
    <property type="entry name" value="Uroporphyrinogen_deCOase"/>
</dbReference>
<feature type="non-terminal residue" evidence="2">
    <location>
        <position position="1"/>
    </location>
</feature>
<name>X1BQY7_9ZZZZ</name>
<dbReference type="Gene3D" id="3.20.20.210">
    <property type="match status" value="1"/>
</dbReference>
<sequence>LSWIRKYPFSKASDYEVLKYIVEDTVYDPNYEKYKKTDRLVGSEGVVMANVVKSPFQSIVYELMGPERCFLEFNDNPQRFQSLYELIFEKQKEIYKIAANSPATIVWCPDNITGPVTPPTFFKEFCLPFYNEIADLLHEKDKVLAVHMDGQLRSLVDLIAQTRIDVIEAFTPPPMADLSIKEARTSWKDKIIWCNFPQVLIGTCDAERIENYMIKLLKTIAPGDNFLLGCTENFPLDGWEVGFKVLANVLDKYGEYPVRL</sequence>
<dbReference type="AlphaFoldDB" id="X1BQY7"/>
<reference evidence="2" key="1">
    <citation type="journal article" date="2014" name="Front. Microbiol.">
        <title>High frequency of phylogenetically diverse reductive dehalogenase-homologous genes in deep subseafloor sedimentary metagenomes.</title>
        <authorList>
            <person name="Kawai M."/>
            <person name="Futagami T."/>
            <person name="Toyoda A."/>
            <person name="Takaki Y."/>
            <person name="Nishi S."/>
            <person name="Hori S."/>
            <person name="Arai W."/>
            <person name="Tsubouchi T."/>
            <person name="Morono Y."/>
            <person name="Uchiyama I."/>
            <person name="Ito T."/>
            <person name="Fujiyama A."/>
            <person name="Inagaki F."/>
            <person name="Takami H."/>
        </authorList>
    </citation>
    <scope>NUCLEOTIDE SEQUENCE</scope>
    <source>
        <strain evidence="2">Expedition CK06-06</strain>
    </source>
</reference>
<accession>X1BQY7</accession>
<gene>
    <name evidence="2" type="ORF">S01H4_43347</name>
</gene>
<dbReference type="InterPro" id="IPR038071">
    <property type="entry name" value="UROD/MetE-like_sf"/>
</dbReference>
<feature type="domain" description="Uroporphyrinogen decarboxylase (URO-D)" evidence="1">
    <location>
        <begin position="7"/>
        <end position="169"/>
    </location>
</feature>
<evidence type="ECO:0000313" key="2">
    <source>
        <dbReference type="EMBL" id="GAG98179.1"/>
    </source>
</evidence>
<proteinExistence type="predicted"/>
<evidence type="ECO:0000259" key="1">
    <source>
        <dbReference type="Pfam" id="PF01208"/>
    </source>
</evidence>
<organism evidence="2">
    <name type="scientific">marine sediment metagenome</name>
    <dbReference type="NCBI Taxonomy" id="412755"/>
    <lineage>
        <taxon>unclassified sequences</taxon>
        <taxon>metagenomes</taxon>
        <taxon>ecological metagenomes</taxon>
    </lineage>
</organism>
<dbReference type="SUPFAM" id="SSF51726">
    <property type="entry name" value="UROD/MetE-like"/>
    <property type="match status" value="1"/>
</dbReference>
<dbReference type="Pfam" id="PF01208">
    <property type="entry name" value="URO-D"/>
    <property type="match status" value="1"/>
</dbReference>
<dbReference type="GO" id="GO:0004853">
    <property type="term" value="F:uroporphyrinogen decarboxylase activity"/>
    <property type="evidence" value="ECO:0007669"/>
    <property type="project" value="InterPro"/>
</dbReference>
<protein>
    <recommendedName>
        <fullName evidence="1">Uroporphyrinogen decarboxylase (URO-D) domain-containing protein</fullName>
    </recommendedName>
</protein>
<dbReference type="EMBL" id="BART01023905">
    <property type="protein sequence ID" value="GAG98179.1"/>
    <property type="molecule type" value="Genomic_DNA"/>
</dbReference>
<comment type="caution">
    <text evidence="2">The sequence shown here is derived from an EMBL/GenBank/DDBJ whole genome shotgun (WGS) entry which is preliminary data.</text>
</comment>
<dbReference type="GO" id="GO:0006779">
    <property type="term" value="P:porphyrin-containing compound biosynthetic process"/>
    <property type="evidence" value="ECO:0007669"/>
    <property type="project" value="InterPro"/>
</dbReference>